<evidence type="ECO:0000313" key="1">
    <source>
        <dbReference type="EMBL" id="MBB4893371.1"/>
    </source>
</evidence>
<dbReference type="Proteomes" id="UP000556084">
    <property type="component" value="Unassembled WGS sequence"/>
</dbReference>
<dbReference type="AlphaFoldDB" id="A0A7W7LPG5"/>
<gene>
    <name evidence="1" type="ORF">FHS39_002402</name>
</gene>
<name>A0A7W7LPG5_9ACTN</name>
<reference evidence="1 2" key="1">
    <citation type="submission" date="2020-08" db="EMBL/GenBank/DDBJ databases">
        <title>Genomic Encyclopedia of Type Strains, Phase III (KMG-III): the genomes of soil and plant-associated and newly described type strains.</title>
        <authorList>
            <person name="Whitman W."/>
        </authorList>
    </citation>
    <scope>NUCLEOTIDE SEQUENCE [LARGE SCALE GENOMIC DNA]</scope>
    <source>
        <strain evidence="1 2">CECT 3266</strain>
    </source>
</reference>
<comment type="caution">
    <text evidence="1">The sequence shown here is derived from an EMBL/GenBank/DDBJ whole genome shotgun (WGS) entry which is preliminary data.</text>
</comment>
<organism evidence="1 2">
    <name type="scientific">Streptomyces olivoverticillatus</name>
    <dbReference type="NCBI Taxonomy" id="66427"/>
    <lineage>
        <taxon>Bacteria</taxon>
        <taxon>Bacillati</taxon>
        <taxon>Actinomycetota</taxon>
        <taxon>Actinomycetes</taxon>
        <taxon>Kitasatosporales</taxon>
        <taxon>Streptomycetaceae</taxon>
        <taxon>Streptomyces</taxon>
    </lineage>
</organism>
<accession>A0A7W7LPG5</accession>
<keyword evidence="2" id="KW-1185">Reference proteome</keyword>
<evidence type="ECO:0000313" key="2">
    <source>
        <dbReference type="Proteomes" id="UP000556084"/>
    </source>
</evidence>
<protein>
    <submittedName>
        <fullName evidence="1">Uncharacterized protein</fullName>
    </submittedName>
</protein>
<sequence length="161" mass="18365">MQVLASAEFRPILYHGTIEVGPIWFRQRPENDKHVEGHGDGLRLNSYDPTLYPEVRLEHISGNPHGLPPGNWDYSQIISRVTVKAPVQVLSMFGQSHGALPLPAGLYDMRILLRRDEIAIEEDDEPDEFIDDFDDEELDISPGDPVEHWLIQFWPATQPTD</sequence>
<dbReference type="EMBL" id="JACHJH010000003">
    <property type="protein sequence ID" value="MBB4893371.1"/>
    <property type="molecule type" value="Genomic_DNA"/>
</dbReference>
<proteinExistence type="predicted"/>